<organism evidence="1 4">
    <name type="scientific">Acidovorax delafieldii</name>
    <name type="common">Pseudomonas delafieldii</name>
    <dbReference type="NCBI Taxonomy" id="47920"/>
    <lineage>
        <taxon>Bacteria</taxon>
        <taxon>Pseudomonadati</taxon>
        <taxon>Pseudomonadota</taxon>
        <taxon>Betaproteobacteria</taxon>
        <taxon>Burkholderiales</taxon>
        <taxon>Comamonadaceae</taxon>
        <taxon>Acidovorax</taxon>
    </lineage>
</organism>
<keyword evidence="3" id="KW-1185">Reference proteome</keyword>
<reference evidence="1 3" key="1">
    <citation type="submission" date="2023-07" db="EMBL/GenBank/DDBJ databases">
        <title>Sorghum-associated microbial communities from plants grown in Nebraska, USA.</title>
        <authorList>
            <person name="Schachtman D."/>
        </authorList>
    </citation>
    <scope>NUCLEOTIDE SEQUENCE</scope>
    <source>
        <strain evidence="2 3">BE105</strain>
        <strain evidence="1">BE69</strain>
    </source>
</reference>
<comment type="caution">
    <text evidence="1">The sequence shown here is derived from an EMBL/GenBank/DDBJ whole genome shotgun (WGS) entry which is preliminary data.</text>
</comment>
<sequence>MHYTPSTIPAEAADALRPAFDYSDDQHVDDWITLCKEDKAQLWRLNDYWLISQVVRTKHGLAIDLKFSAGVYEPALIDEANAWAKSIGCVRSYFSGRPGCARRRPDYRIRSVTADKEL</sequence>
<name>A0AAJ2CAI7_ACIDE</name>
<gene>
    <name evidence="1" type="ORF">J2W88_003915</name>
    <name evidence="2" type="ORF">J2W93_002164</name>
</gene>
<dbReference type="Proteomes" id="UP001253458">
    <property type="component" value="Unassembled WGS sequence"/>
</dbReference>
<accession>A0AAJ2CAI7</accession>
<evidence type="ECO:0000313" key="2">
    <source>
        <dbReference type="EMBL" id="MDR6837326.1"/>
    </source>
</evidence>
<proteinExistence type="predicted"/>
<dbReference type="EMBL" id="JAVDTL010000006">
    <property type="protein sequence ID" value="MDR6768611.1"/>
    <property type="molecule type" value="Genomic_DNA"/>
</dbReference>
<dbReference type="Proteomes" id="UP001249076">
    <property type="component" value="Unassembled WGS sequence"/>
</dbReference>
<dbReference type="AlphaFoldDB" id="A0AAJ2CAI7"/>
<evidence type="ECO:0000313" key="4">
    <source>
        <dbReference type="Proteomes" id="UP001253458"/>
    </source>
</evidence>
<evidence type="ECO:0000313" key="1">
    <source>
        <dbReference type="EMBL" id="MDR6768611.1"/>
    </source>
</evidence>
<protein>
    <submittedName>
        <fullName evidence="1">Uncharacterized protein</fullName>
    </submittedName>
</protein>
<evidence type="ECO:0000313" key="3">
    <source>
        <dbReference type="Proteomes" id="UP001249076"/>
    </source>
</evidence>
<dbReference type="EMBL" id="JAVDTS010000003">
    <property type="protein sequence ID" value="MDR6837326.1"/>
    <property type="molecule type" value="Genomic_DNA"/>
</dbReference>
<dbReference type="RefSeq" id="WP_209818819.1">
    <property type="nucleotide sequence ID" value="NZ_JAVDTL010000006.1"/>
</dbReference>